<comment type="caution">
    <text evidence="2">The sequence shown here is derived from an EMBL/GenBank/DDBJ whole genome shotgun (WGS) entry which is preliminary data.</text>
</comment>
<dbReference type="InterPro" id="IPR021794">
    <property type="entry name" value="DUF3360"/>
</dbReference>
<sequence length="60" mass="6305">MTMLLDNLGLIGCKERSAQLGFVGRVLIPAVGFLILCVAMGAVGMLPGIPPFLEQFKSLG</sequence>
<evidence type="ECO:0000313" key="2">
    <source>
        <dbReference type="EMBL" id="PHJ35990.1"/>
    </source>
</evidence>
<dbReference type="EMBL" id="AVBE01000002">
    <property type="protein sequence ID" value="PHJ35990.1"/>
    <property type="molecule type" value="Genomic_DNA"/>
</dbReference>
<evidence type="ECO:0000256" key="1">
    <source>
        <dbReference type="SAM" id="Phobius"/>
    </source>
</evidence>
<name>A0AA44UA85_NEIGO</name>
<reference evidence="2 3" key="1">
    <citation type="submission" date="2013-08" db="EMBL/GenBank/DDBJ databases">
        <authorList>
            <person name="Trees D."/>
        </authorList>
    </citation>
    <scope>NUCLEOTIDE SEQUENCE [LARGE SCALE GENOMIC DNA]</scope>
    <source>
        <strain evidence="2 3">3502</strain>
    </source>
</reference>
<gene>
    <name evidence="2" type="ORF">N776_03545</name>
</gene>
<keyword evidence="1" id="KW-0472">Membrane</keyword>
<protein>
    <submittedName>
        <fullName evidence="2">Membrane protein</fullName>
    </submittedName>
</protein>
<keyword evidence="1" id="KW-1133">Transmembrane helix</keyword>
<feature type="transmembrane region" description="Helical" evidence="1">
    <location>
        <begin position="26"/>
        <end position="49"/>
    </location>
</feature>
<dbReference type="Proteomes" id="UP000223296">
    <property type="component" value="Unassembled WGS sequence"/>
</dbReference>
<keyword evidence="1" id="KW-0812">Transmembrane</keyword>
<dbReference type="AlphaFoldDB" id="A0AA44UA85"/>
<evidence type="ECO:0000313" key="3">
    <source>
        <dbReference type="Proteomes" id="UP000223296"/>
    </source>
</evidence>
<organism evidence="2 3">
    <name type="scientific">Neisseria gonorrhoeae 3502</name>
    <dbReference type="NCBI Taxonomy" id="1193404"/>
    <lineage>
        <taxon>Bacteria</taxon>
        <taxon>Pseudomonadati</taxon>
        <taxon>Pseudomonadota</taxon>
        <taxon>Betaproteobacteria</taxon>
        <taxon>Neisseriales</taxon>
        <taxon>Neisseriaceae</taxon>
        <taxon>Neisseria</taxon>
    </lineage>
</organism>
<dbReference type="Pfam" id="PF11840">
    <property type="entry name" value="DUF3360"/>
    <property type="match status" value="1"/>
</dbReference>
<accession>A0AA44UA85</accession>
<proteinExistence type="predicted"/>